<proteinExistence type="predicted"/>
<name>A0A9D4CGN1_DREPO</name>
<gene>
    <name evidence="1" type="ORF">DPMN_050717</name>
</gene>
<evidence type="ECO:0000313" key="2">
    <source>
        <dbReference type="Proteomes" id="UP000828390"/>
    </source>
</evidence>
<sequence length="180" mass="19981">MGYVPQGGGEKSSQVGAAEAIAKLTGEEANTFLSLLDWSVLGRLWALLTCDEQKFFQETYSLTAEEQESRWQVAVDSHCHLDRWSIRVGVSLDHDILTHLKDHSPLVEVEINVKAMVTNFCDPPTYPDVSLLKTLSSFLQVYRHRHKSVRQITWQARGSGVWGGGSGSLGALYRIVGAVH</sequence>
<dbReference type="Proteomes" id="UP000828390">
    <property type="component" value="Unassembled WGS sequence"/>
</dbReference>
<accession>A0A9D4CGN1</accession>
<reference evidence="1" key="1">
    <citation type="journal article" date="2019" name="bioRxiv">
        <title>The Genome of the Zebra Mussel, Dreissena polymorpha: A Resource for Invasive Species Research.</title>
        <authorList>
            <person name="McCartney M.A."/>
            <person name="Auch B."/>
            <person name="Kono T."/>
            <person name="Mallez S."/>
            <person name="Zhang Y."/>
            <person name="Obille A."/>
            <person name="Becker A."/>
            <person name="Abrahante J.E."/>
            <person name="Garbe J."/>
            <person name="Badalamenti J.P."/>
            <person name="Herman A."/>
            <person name="Mangelson H."/>
            <person name="Liachko I."/>
            <person name="Sullivan S."/>
            <person name="Sone E.D."/>
            <person name="Koren S."/>
            <person name="Silverstein K.A.T."/>
            <person name="Beckman K.B."/>
            <person name="Gohl D.M."/>
        </authorList>
    </citation>
    <scope>NUCLEOTIDE SEQUENCE</scope>
    <source>
        <strain evidence="1">Duluth1</strain>
        <tissue evidence="1">Whole animal</tissue>
    </source>
</reference>
<evidence type="ECO:0000313" key="1">
    <source>
        <dbReference type="EMBL" id="KAH3724890.1"/>
    </source>
</evidence>
<reference evidence="1" key="2">
    <citation type="submission" date="2020-11" db="EMBL/GenBank/DDBJ databases">
        <authorList>
            <person name="McCartney M.A."/>
            <person name="Auch B."/>
            <person name="Kono T."/>
            <person name="Mallez S."/>
            <person name="Becker A."/>
            <person name="Gohl D.M."/>
            <person name="Silverstein K.A.T."/>
            <person name="Koren S."/>
            <person name="Bechman K.B."/>
            <person name="Herman A."/>
            <person name="Abrahante J.E."/>
            <person name="Garbe J."/>
        </authorList>
    </citation>
    <scope>NUCLEOTIDE SEQUENCE</scope>
    <source>
        <strain evidence="1">Duluth1</strain>
        <tissue evidence="1">Whole animal</tissue>
    </source>
</reference>
<comment type="caution">
    <text evidence="1">The sequence shown here is derived from an EMBL/GenBank/DDBJ whole genome shotgun (WGS) entry which is preliminary data.</text>
</comment>
<dbReference type="AlphaFoldDB" id="A0A9D4CGN1"/>
<keyword evidence="2" id="KW-1185">Reference proteome</keyword>
<dbReference type="EMBL" id="JAIWYP010000012">
    <property type="protein sequence ID" value="KAH3724890.1"/>
    <property type="molecule type" value="Genomic_DNA"/>
</dbReference>
<organism evidence="1 2">
    <name type="scientific">Dreissena polymorpha</name>
    <name type="common">Zebra mussel</name>
    <name type="synonym">Mytilus polymorpha</name>
    <dbReference type="NCBI Taxonomy" id="45954"/>
    <lineage>
        <taxon>Eukaryota</taxon>
        <taxon>Metazoa</taxon>
        <taxon>Spiralia</taxon>
        <taxon>Lophotrochozoa</taxon>
        <taxon>Mollusca</taxon>
        <taxon>Bivalvia</taxon>
        <taxon>Autobranchia</taxon>
        <taxon>Heteroconchia</taxon>
        <taxon>Euheterodonta</taxon>
        <taxon>Imparidentia</taxon>
        <taxon>Neoheterodontei</taxon>
        <taxon>Myida</taxon>
        <taxon>Dreissenoidea</taxon>
        <taxon>Dreissenidae</taxon>
        <taxon>Dreissena</taxon>
    </lineage>
</organism>
<protein>
    <submittedName>
        <fullName evidence="1">Uncharacterized protein</fullName>
    </submittedName>
</protein>